<sequence length="185" mass="20791">MRWRDGRCGVHRRAAAGRGFGLPPRDGNRSRPGSLAVLRPCEDRLDKYGGTPILKEVTIERPEPNPCVFIGSSRKDLKRFPAKVQNRMGHALHQVQEGEEPIAAKALKGFGGRAILELVDDFDSNTYRAVYTVRFAGMVYVLHAFQKKAKKGIATPQQDIELIKSRLRDAEEHYRARTDKGGRKP</sequence>
<dbReference type="EMBL" id="CP076134">
    <property type="protein sequence ID" value="QWG15846.1"/>
    <property type="molecule type" value="Genomic_DNA"/>
</dbReference>
<organism evidence="1 2">
    <name type="scientific">Bradyrhizobium sediminis</name>
    <dbReference type="NCBI Taxonomy" id="2840469"/>
    <lineage>
        <taxon>Bacteria</taxon>
        <taxon>Pseudomonadati</taxon>
        <taxon>Pseudomonadota</taxon>
        <taxon>Alphaproteobacteria</taxon>
        <taxon>Hyphomicrobiales</taxon>
        <taxon>Nitrobacteraceae</taxon>
        <taxon>Bradyrhizobium</taxon>
    </lineage>
</organism>
<name>A0A975NJU3_9BRAD</name>
<reference evidence="1" key="1">
    <citation type="submission" date="2021-06" db="EMBL/GenBank/DDBJ databases">
        <title>Bradyrhizobium sp. S2-20-1 Genome sequencing.</title>
        <authorList>
            <person name="Jin L."/>
        </authorList>
    </citation>
    <scope>NUCLEOTIDE SEQUENCE</scope>
    <source>
        <strain evidence="1">S2-20-1</strain>
    </source>
</reference>
<gene>
    <name evidence="1" type="ORF">KMZ29_17535</name>
</gene>
<dbReference type="Pfam" id="PF05973">
    <property type="entry name" value="Gp49"/>
    <property type="match status" value="1"/>
</dbReference>
<dbReference type="Proteomes" id="UP000680839">
    <property type="component" value="Chromosome"/>
</dbReference>
<evidence type="ECO:0000313" key="2">
    <source>
        <dbReference type="Proteomes" id="UP000680839"/>
    </source>
</evidence>
<dbReference type="InterPro" id="IPR009241">
    <property type="entry name" value="HigB-like"/>
</dbReference>
<proteinExistence type="predicted"/>
<dbReference type="AlphaFoldDB" id="A0A975NJU3"/>
<accession>A0A975NJU3</accession>
<protein>
    <submittedName>
        <fullName evidence="1">Type II toxin-antitoxin system RelE/ParE family toxin</fullName>
    </submittedName>
</protein>
<evidence type="ECO:0000313" key="1">
    <source>
        <dbReference type="EMBL" id="QWG15846.1"/>
    </source>
</evidence>